<evidence type="ECO:0008006" key="5">
    <source>
        <dbReference type="Google" id="ProtNLM"/>
    </source>
</evidence>
<keyword evidence="4" id="KW-1185">Reference proteome</keyword>
<keyword evidence="1" id="KW-1133">Transmembrane helix</keyword>
<keyword evidence="1" id="KW-0472">Membrane</keyword>
<dbReference type="PANTHER" id="PTHR40940:SF1">
    <property type="entry name" value="PROTEIN BATD"/>
    <property type="match status" value="1"/>
</dbReference>
<dbReference type="Proteomes" id="UP000295554">
    <property type="component" value="Unassembled WGS sequence"/>
</dbReference>
<evidence type="ECO:0000313" key="3">
    <source>
        <dbReference type="EMBL" id="TDG15898.1"/>
    </source>
</evidence>
<reference evidence="3 4" key="1">
    <citation type="submission" date="2019-03" db="EMBL/GenBank/DDBJ databases">
        <title>Seongchinamella monodicae gen. nov., sp. nov., a novel member of the Gammaproteobacteria isolated from a tidal mudflat of beach.</title>
        <authorList>
            <person name="Yang H.G."/>
            <person name="Kang J.W."/>
            <person name="Lee S.D."/>
        </authorList>
    </citation>
    <scope>NUCLEOTIDE SEQUENCE [LARGE SCALE GENOMIC DNA]</scope>
    <source>
        <strain evidence="3 4">GH4-78</strain>
    </source>
</reference>
<feature type="signal peptide" evidence="2">
    <location>
        <begin position="1"/>
        <end position="20"/>
    </location>
</feature>
<feature type="transmembrane region" description="Helical" evidence="1">
    <location>
        <begin position="290"/>
        <end position="313"/>
    </location>
</feature>
<dbReference type="RefSeq" id="WP_133210802.1">
    <property type="nucleotide sequence ID" value="NZ_SMSE01000001.1"/>
</dbReference>
<accession>A0A4R5LX88</accession>
<feature type="chain" id="PRO_5020833196" description="Protein BatD" evidence="2">
    <location>
        <begin position="21"/>
        <end position="355"/>
    </location>
</feature>
<dbReference type="InterPro" id="IPR025738">
    <property type="entry name" value="BatD"/>
</dbReference>
<keyword evidence="2" id="KW-0732">Signal</keyword>
<name>A0A4R5LX88_9GAMM</name>
<dbReference type="PANTHER" id="PTHR40940">
    <property type="entry name" value="PROTEIN BATD-RELATED"/>
    <property type="match status" value="1"/>
</dbReference>
<proteinExistence type="predicted"/>
<dbReference type="OrthoDB" id="5293418at2"/>
<protein>
    <recommendedName>
        <fullName evidence="5">Protein BatD</fullName>
    </recommendedName>
</protein>
<keyword evidence="1" id="KW-0812">Transmembrane</keyword>
<comment type="caution">
    <text evidence="3">The sequence shown here is derived from an EMBL/GenBank/DDBJ whole genome shotgun (WGS) entry which is preliminary data.</text>
</comment>
<evidence type="ECO:0000313" key="4">
    <source>
        <dbReference type="Proteomes" id="UP000295554"/>
    </source>
</evidence>
<evidence type="ECO:0000256" key="1">
    <source>
        <dbReference type="SAM" id="Phobius"/>
    </source>
</evidence>
<dbReference type="EMBL" id="SMSE01000001">
    <property type="protein sequence ID" value="TDG15898.1"/>
    <property type="molecule type" value="Genomic_DNA"/>
</dbReference>
<dbReference type="AlphaFoldDB" id="A0A4R5LX88"/>
<gene>
    <name evidence="3" type="ORF">E2F43_06645</name>
</gene>
<sequence length="355" mass="39326">MTLRRINCLLFLLASIPTLAASQLDTLLENGRLTIDSRLEHTGDLVPGQRARMVIEVATSTWFTGGTRIRLPEVPGLVILQTDQFAANASETRQSTTWVLQRWTIDLFPQRPGEFRIPAVTLGLKVNGGELGNIEGEATSPPLAFTVSLPPALEQAESWVASPDYRVTQAVSRDTGKLQPGDAFERRISFTAEDVPAMMLPEVAEIKQDGLAAYPAPPVLKNSNNRGRSVGSREQTISYVAEQAGNYVLPALDFFWWDTREETLKLRSLPAIEVFVAGELIEPAGGARPLPWRILVCSALALLAVAAGGSLLWRYRPWRRLSFLLRPLQSWWQWLLALRRPALPRRLNPDSSAGD</sequence>
<evidence type="ECO:0000256" key="2">
    <source>
        <dbReference type="SAM" id="SignalP"/>
    </source>
</evidence>
<organism evidence="3 4">
    <name type="scientific">Seongchinamella unica</name>
    <dbReference type="NCBI Taxonomy" id="2547392"/>
    <lineage>
        <taxon>Bacteria</taxon>
        <taxon>Pseudomonadati</taxon>
        <taxon>Pseudomonadota</taxon>
        <taxon>Gammaproteobacteria</taxon>
        <taxon>Cellvibrionales</taxon>
        <taxon>Halieaceae</taxon>
        <taxon>Seongchinamella</taxon>
    </lineage>
</organism>